<reference evidence="1" key="1">
    <citation type="submission" date="2024-02" db="EMBL/GenBank/DDBJ databases">
        <title>Tomenella chthoni gen. nov. sp. nov., a member of the family Jonesiaceae isolated from bat guano.</title>
        <authorList>
            <person name="Miller S.L."/>
            <person name="King J."/>
            <person name="Sankaranarayanan K."/>
            <person name="Lawson P.A."/>
        </authorList>
    </citation>
    <scope>NUCLEOTIDE SEQUENCE</scope>
    <source>
        <strain evidence="1">BS-20</strain>
    </source>
</reference>
<dbReference type="EMBL" id="CP146203">
    <property type="protein sequence ID" value="XBH21884.1"/>
    <property type="molecule type" value="Genomic_DNA"/>
</dbReference>
<proteinExistence type="predicted"/>
<dbReference type="AlphaFoldDB" id="A0AAU7DVZ2"/>
<organism evidence="1">
    <name type="scientific">Jonesiaceae bacterium BS-20</name>
    <dbReference type="NCBI Taxonomy" id="3120821"/>
    <lineage>
        <taxon>Bacteria</taxon>
        <taxon>Bacillati</taxon>
        <taxon>Actinomycetota</taxon>
        <taxon>Actinomycetes</taxon>
        <taxon>Micrococcales</taxon>
        <taxon>Jonesiaceae</taxon>
    </lineage>
</organism>
<accession>A0AAU7DVZ2</accession>
<name>A0AAU7DVZ2_9MICO</name>
<sequence>MSSLTVPAGALSSSTLAAIEEISTNSKDSEMLKAILSKLRSGEIELMSRTDYLTPNKCAQLLGVSRAHFNKILDAGMLPYRVVGERDRRISARDFSLFVAHTENTRRVAAYDAAHSEDQFLDLLENM</sequence>
<evidence type="ECO:0008006" key="2">
    <source>
        <dbReference type="Google" id="ProtNLM"/>
    </source>
</evidence>
<evidence type="ECO:0000313" key="1">
    <source>
        <dbReference type="EMBL" id="XBH21884.1"/>
    </source>
</evidence>
<protein>
    <recommendedName>
        <fullName evidence="2">Helix-turn-helix domain-containing protein</fullName>
    </recommendedName>
</protein>
<gene>
    <name evidence="1" type="ORF">V5R04_01255</name>
</gene>